<dbReference type="OrthoDB" id="427480at2759"/>
<proteinExistence type="predicted"/>
<feature type="region of interest" description="Disordered" evidence="1">
    <location>
        <begin position="1075"/>
        <end position="1148"/>
    </location>
</feature>
<feature type="region of interest" description="Disordered" evidence="1">
    <location>
        <begin position="1826"/>
        <end position="1865"/>
    </location>
</feature>
<feature type="region of interest" description="Disordered" evidence="1">
    <location>
        <begin position="1299"/>
        <end position="1322"/>
    </location>
</feature>
<feature type="compositionally biased region" description="Low complexity" evidence="1">
    <location>
        <begin position="1431"/>
        <end position="1461"/>
    </location>
</feature>
<accession>A0A836C443</accession>
<dbReference type="PANTHER" id="PTHR43173">
    <property type="entry name" value="ABC1 FAMILY PROTEIN"/>
    <property type="match status" value="1"/>
</dbReference>
<dbReference type="SUPFAM" id="SSF56112">
    <property type="entry name" value="Protein kinase-like (PK-like)"/>
    <property type="match status" value="1"/>
</dbReference>
<dbReference type="EMBL" id="JAEHOE010000005">
    <property type="protein sequence ID" value="KAG2499766.1"/>
    <property type="molecule type" value="Genomic_DNA"/>
</dbReference>
<gene>
    <name evidence="3" type="ORF">HYH03_002063</name>
</gene>
<feature type="compositionally biased region" description="Gly residues" evidence="1">
    <location>
        <begin position="2027"/>
        <end position="2040"/>
    </location>
</feature>
<feature type="region of interest" description="Disordered" evidence="1">
    <location>
        <begin position="1745"/>
        <end position="1804"/>
    </location>
</feature>
<evidence type="ECO:0000313" key="3">
    <source>
        <dbReference type="EMBL" id="KAG2499766.1"/>
    </source>
</evidence>
<feature type="region of interest" description="Disordered" evidence="1">
    <location>
        <begin position="1237"/>
        <end position="1284"/>
    </location>
</feature>
<feature type="compositionally biased region" description="Gly residues" evidence="1">
    <location>
        <begin position="1527"/>
        <end position="1539"/>
    </location>
</feature>
<dbReference type="InterPro" id="IPR051130">
    <property type="entry name" value="Mito_struct-func_regulator"/>
</dbReference>
<dbReference type="InterPro" id="IPR004147">
    <property type="entry name" value="ABC1_dom"/>
</dbReference>
<feature type="compositionally biased region" description="Low complexity" evidence="1">
    <location>
        <begin position="234"/>
        <end position="259"/>
    </location>
</feature>
<feature type="domain" description="ABC1 atypical kinase-like" evidence="2">
    <location>
        <begin position="535"/>
        <end position="813"/>
    </location>
</feature>
<dbReference type="Proteomes" id="UP000612055">
    <property type="component" value="Unassembled WGS sequence"/>
</dbReference>
<feature type="region of interest" description="Disordered" evidence="1">
    <location>
        <begin position="62"/>
        <end position="115"/>
    </location>
</feature>
<feature type="compositionally biased region" description="Basic and acidic residues" evidence="1">
    <location>
        <begin position="1081"/>
        <end position="1148"/>
    </location>
</feature>
<evidence type="ECO:0000313" key="4">
    <source>
        <dbReference type="Proteomes" id="UP000612055"/>
    </source>
</evidence>
<feature type="compositionally biased region" description="Low complexity" evidence="1">
    <location>
        <begin position="1356"/>
        <end position="1373"/>
    </location>
</feature>
<dbReference type="InterPro" id="IPR011009">
    <property type="entry name" value="Kinase-like_dom_sf"/>
</dbReference>
<feature type="compositionally biased region" description="Low complexity" evidence="1">
    <location>
        <begin position="1671"/>
        <end position="1681"/>
    </location>
</feature>
<organism evidence="3 4">
    <name type="scientific">Edaphochlamys debaryana</name>
    <dbReference type="NCBI Taxonomy" id="47281"/>
    <lineage>
        <taxon>Eukaryota</taxon>
        <taxon>Viridiplantae</taxon>
        <taxon>Chlorophyta</taxon>
        <taxon>core chlorophytes</taxon>
        <taxon>Chlorophyceae</taxon>
        <taxon>CS clade</taxon>
        <taxon>Chlamydomonadales</taxon>
        <taxon>Chlamydomonadales incertae sedis</taxon>
        <taxon>Edaphochlamys</taxon>
    </lineage>
</organism>
<feature type="region of interest" description="Disordered" evidence="1">
    <location>
        <begin position="1200"/>
        <end position="1224"/>
    </location>
</feature>
<protein>
    <recommendedName>
        <fullName evidence="2">ABC1 atypical kinase-like domain-containing protein</fullName>
    </recommendedName>
</protein>
<feature type="region of interest" description="Disordered" evidence="1">
    <location>
        <begin position="26"/>
        <end position="47"/>
    </location>
</feature>
<feature type="compositionally biased region" description="Gly residues" evidence="1">
    <location>
        <begin position="1201"/>
        <end position="1212"/>
    </location>
</feature>
<feature type="region of interest" description="Disordered" evidence="1">
    <location>
        <begin position="1554"/>
        <end position="1689"/>
    </location>
</feature>
<feature type="region of interest" description="Disordered" evidence="1">
    <location>
        <begin position="1524"/>
        <end position="1543"/>
    </location>
</feature>
<feature type="compositionally biased region" description="Low complexity" evidence="1">
    <location>
        <begin position="1826"/>
        <end position="1846"/>
    </location>
</feature>
<comment type="caution">
    <text evidence="3">The sequence shown here is derived from an EMBL/GenBank/DDBJ whole genome shotgun (WGS) entry which is preliminary data.</text>
</comment>
<dbReference type="Pfam" id="PF03109">
    <property type="entry name" value="ABC1"/>
    <property type="match status" value="1"/>
</dbReference>
<feature type="compositionally biased region" description="Low complexity" evidence="1">
    <location>
        <begin position="1931"/>
        <end position="1945"/>
    </location>
</feature>
<feature type="region of interest" description="Disordered" evidence="1">
    <location>
        <begin position="1423"/>
        <end position="1495"/>
    </location>
</feature>
<feature type="compositionally biased region" description="Low complexity" evidence="1">
    <location>
        <begin position="1254"/>
        <end position="1284"/>
    </location>
</feature>
<feature type="compositionally biased region" description="Low complexity" evidence="1">
    <location>
        <begin position="1652"/>
        <end position="1661"/>
    </location>
</feature>
<feature type="compositionally biased region" description="Low complexity" evidence="1">
    <location>
        <begin position="1213"/>
        <end position="1224"/>
    </location>
</feature>
<feature type="region of interest" description="Disordered" evidence="1">
    <location>
        <begin position="2019"/>
        <end position="2056"/>
    </location>
</feature>
<keyword evidence="4" id="KW-1185">Reference proteome</keyword>
<name>A0A836C443_9CHLO</name>
<feature type="region of interest" description="Disordered" evidence="1">
    <location>
        <begin position="227"/>
        <end position="259"/>
    </location>
</feature>
<feature type="compositionally biased region" description="Low complexity" evidence="1">
    <location>
        <begin position="1601"/>
        <end position="1620"/>
    </location>
</feature>
<dbReference type="CDD" id="cd05121">
    <property type="entry name" value="ABC1_ADCK3-like"/>
    <property type="match status" value="1"/>
</dbReference>
<feature type="compositionally biased region" description="Low complexity" evidence="1">
    <location>
        <begin position="105"/>
        <end position="115"/>
    </location>
</feature>
<dbReference type="PANTHER" id="PTHR43173:SF12">
    <property type="entry name" value="PROTEIN KINASE SUPERFAMILY PROTEIN"/>
    <property type="match status" value="1"/>
</dbReference>
<feature type="region of interest" description="Disordered" evidence="1">
    <location>
        <begin position="1344"/>
        <end position="1391"/>
    </location>
</feature>
<evidence type="ECO:0000259" key="2">
    <source>
        <dbReference type="Pfam" id="PF03109"/>
    </source>
</evidence>
<reference evidence="3" key="1">
    <citation type="journal article" date="2020" name="bioRxiv">
        <title>Comparative genomics of Chlamydomonas.</title>
        <authorList>
            <person name="Craig R.J."/>
            <person name="Hasan A.R."/>
            <person name="Ness R.W."/>
            <person name="Keightley P.D."/>
        </authorList>
    </citation>
    <scope>NUCLEOTIDE SEQUENCE</scope>
    <source>
        <strain evidence="3">CCAP 11/70</strain>
    </source>
</reference>
<feature type="region of interest" description="Disordered" evidence="1">
    <location>
        <begin position="316"/>
        <end position="345"/>
    </location>
</feature>
<feature type="compositionally biased region" description="Low complexity" evidence="1">
    <location>
        <begin position="1554"/>
        <end position="1569"/>
    </location>
</feature>
<feature type="compositionally biased region" description="Pro residues" evidence="1">
    <location>
        <begin position="1768"/>
        <end position="1780"/>
    </location>
</feature>
<evidence type="ECO:0000256" key="1">
    <source>
        <dbReference type="SAM" id="MobiDB-lite"/>
    </source>
</evidence>
<feature type="compositionally biased region" description="Low complexity" evidence="1">
    <location>
        <begin position="316"/>
        <end position="332"/>
    </location>
</feature>
<sequence length="2075" mass="206216">MAPSSSRPGSPALGPSPIVAECEEAEAGPALDIVDAPTPPSSHSRPERLAVLEDLRDGTTPIELDFDLQRSSQPAAARLHGGRREGEAPLPGVTAIAPPPPPPRQRQAPAWLKSSAAASASGAASALRATRSGATHAAGAVANGASAGARAVASGGAAAGRAVAAAAGASAGAARAAASATAGAGVAVGRSVGRQLRLSVCKVGSGAGAAAAGVRAAGSRLRRVRLALPKRAPRPSATTATAAAAAAAAEEAPASSTPTVAAPVPVVELQPARPVLQFRSIPAAVSPPPADPPPVEPSAAAPFDAATATPVPALLTSSSSASSISPGRGARAPSRRRAHRGPASASQHGVVGRLLGAPAWLALGACRGVLGVGRYSAAAVLCAFFPRGCKLLGAAALLSGPTVPLLGVASPVPAGPLRLALAPLAPLRGPFAAFAVARVLGPLLAPAVWRNVMYWQRTLPIMARYVLTSKRAKRLQRAGRHEAAEEAWAQQHERGAGEIFDMLAELKGFYLKLGQILASKTDMLPQPYTESLSRLLDRLPPAPFASVRRTIRAELGAPPEALFRELDPFPLASATIAQVHKGSLLDGTPVVVKVQHGHARAMMRQDLANLAAMSRLMEAAGLQLGFDHGSLVREYNIQVPLEFDFLREARVATAVRSSLEAASASFPALRRVVVPAMVPSHSTPRLLTMEYLDGVPLLDIAGMDVVVRHGLMTSLILAYGVMILRDGLFHSDPHPGNVMALRRRRPAAANGLLQGGSGGSSRRGSEELPQWESGELQVALLDFGQAKQLTPASKARYALLVAAMAIRDDDLVLAVAGELGLIVENCSDAFAATAAYILFDTRMDFPEAHMGPMHPDAHEFRTAKVPSLPQDLFMIMRSVTLLRGLLSSLQVDVCAAQLWRPLALQVLADLTPVHRGPSTPPTAAAGSAEDLSAADLTAAFFGSGGGAVGPAEILASDLAAVEPLGIDGYGSPRVAVGGHLGYNHPVHPPLRFHPELGSQLPRVRAPQPGVPTSAVQGVSHGAVQGQGHGARDAHQFVLTPRAGTVIGVDRPPASPLARTVMAAAAASPSARDAKAAAAAAKRAEKEAEAARRQREREAAAAARKEEEARRRAEWEETQRRKAAEKEAKAARQRAAREAAEAKKLAEKAAREARKRAEIEAANLRRQADRMAAAGGYNPRRSMSVPPARPAPVSVRGAEMEVGGGGSGRGLPGGASPVGSGSSGVIHSPVPMRMGSSGLDGVATARPFGSRFGTPGASGPNSPGGLPGPSVSPAAAAPGNAAGGDVAAASSLYGGPGSALAASASGMRGGRTPSGRFAPLTPPRLSGDAAIAAAAADAQADVSDALPTADGVGRGASIPRPGSPYSPSGSASRGMGSGEWTAASTVPGNPAVGVSHRREDEMDELTARLVARADALAASADRVSGMAQNQVSRMASPPRSAAAAAGISPGPAGGLAPSARGGVPSASGLASPTAAPSLLHGPGGRSPEEREAARQAHLAHLARLEAQLEAHQALLKQQIAMQQQRQGQGKGQGVGQGQGQGQRATDTSLLAMTAAQGQGQGQLRAQLSAGRQPQWLQGSPPQSPPVSPPLGQGPGQGQALYASQVSQGSGRSQSAVGSSVGPASFGVRSPSGASSPIPHLPLPPAAGASSHTGPGLAASGPGLALGPGGLPQAGSSPAAVGAGSAGGGNQMLAGVQARAQVQAQAGPIAGPGVVPLPAASPGGSVPAAGEVDLVAQARALLDTTRKLIPPTSGPQPGPSGSPAASPSLSGPPAPSLGPVLPPGLGGEPKPASPTAGKSARSRQSSSLFLPPAIANARAAAAAAAASGNAAPGSGTASPSGPSISAAGLTAVQPGGGGAAQQPARTVSTEIEPDAAAKAASLSGASRQGLVAAGDAASAQLVARGGDGDSSMWLARQAGTPSASAEGVSPGTSASLAAQQPSAAQQAGFPSGGLTLEQQHLFLQQQAAAAAAAVAAGSAGGTGAGGYGLSGPSGSAQSGGMGGAGPMGMAAMGAGAYGGGLISPTSSGGTTGPANGAGGGSKPGSSTVTPRKGSGFEAFTKGLTKGLKKVVTNLASP</sequence>
<feature type="region of interest" description="Disordered" evidence="1">
    <location>
        <begin position="1910"/>
        <end position="1949"/>
    </location>
</feature>